<dbReference type="InterPro" id="IPR044304">
    <property type="entry name" value="NUBPL-like"/>
</dbReference>
<dbReference type="GO" id="GO:0140663">
    <property type="term" value="F:ATP-dependent FeS chaperone activity"/>
    <property type="evidence" value="ECO:0007669"/>
    <property type="project" value="InterPro"/>
</dbReference>
<dbReference type="Proteomes" id="UP000070412">
    <property type="component" value="Unassembled WGS sequence"/>
</dbReference>
<dbReference type="GO" id="GO:0016226">
    <property type="term" value="P:iron-sulfur cluster assembly"/>
    <property type="evidence" value="ECO:0007669"/>
    <property type="project" value="InterPro"/>
</dbReference>
<reference evidence="10" key="1">
    <citation type="journal article" date="2020" name="PLoS Negl. Trop. Dis.">
        <title>High-quality nuclear genome for Sarcoptes scabiei-A critical resource for a neglected parasite.</title>
        <authorList>
            <person name="Korhonen P.K."/>
            <person name="Gasser R.B."/>
            <person name="Ma G."/>
            <person name="Wang T."/>
            <person name="Stroehlein A.J."/>
            <person name="Young N.D."/>
            <person name="Ang C.S."/>
            <person name="Fernando D.D."/>
            <person name="Lu H.C."/>
            <person name="Taylor S."/>
            <person name="Reynolds S.L."/>
            <person name="Mofiz E."/>
            <person name="Najaraj S.H."/>
            <person name="Gowda H."/>
            <person name="Madugundu A."/>
            <person name="Renuse S."/>
            <person name="Holt D."/>
            <person name="Pandey A."/>
            <person name="Papenfuss A.T."/>
            <person name="Fischer K."/>
        </authorList>
    </citation>
    <scope>NUCLEOTIDE SEQUENCE [LARGE SCALE GENOMIC DNA]</scope>
</reference>
<dbReference type="HAMAP" id="MF_02040">
    <property type="entry name" value="Mrp_NBP35"/>
    <property type="match status" value="1"/>
</dbReference>
<evidence type="ECO:0000256" key="2">
    <source>
        <dbReference type="ARBA" id="ARBA00022723"/>
    </source>
</evidence>
<sequence>MFKRTLRLSKLLKNQINFKTTLSNQKQAKFPIAGVKNVILVSSSKGGVGKSMVSVNLAYSIKAINEKIQVGILDADVFGPSLPTMVGLAGKKPAFNKQNLILPLVNYGVKCMSMGFLVDEENPIVWRGLMVMSAINRLLRNISWGELDLLVIDMPPGTGDTQLSIIQSIPIDGVVIVATPQKICLIDAIRGANMFRKMNVPIIGCISNMNHFVCHNCSQRQYLFDSDKLKLEEKLDLPILAEIPFDKDILKCSDDGCPIIIKSSNHPVSILFKELSEKVIAKLKF</sequence>
<keyword evidence="5" id="KW-0408">Iron</keyword>
<reference evidence="9" key="3">
    <citation type="submission" date="2022-06" db="UniProtKB">
        <authorList>
            <consortium name="EnsemblMetazoa"/>
        </authorList>
    </citation>
    <scope>IDENTIFICATION</scope>
</reference>
<keyword evidence="10" id="KW-1185">Reference proteome</keyword>
<proteinExistence type="inferred from homology"/>
<dbReference type="EnsemblMetazoa" id="SSS_2286s_mrna">
    <property type="protein sequence ID" value="KAF7487720.1"/>
    <property type="gene ID" value="SSS_2286"/>
</dbReference>
<gene>
    <name evidence="8" type="ORF">SSS_2286</name>
</gene>
<comment type="similarity">
    <text evidence="7">Belongs to the Mrp/NBP35 ATP-binding proteins family.</text>
</comment>
<dbReference type="PANTHER" id="PTHR42961">
    <property type="entry name" value="IRON-SULFUR PROTEIN NUBPL"/>
    <property type="match status" value="1"/>
</dbReference>
<evidence type="ECO:0000256" key="1">
    <source>
        <dbReference type="ARBA" id="ARBA00022485"/>
    </source>
</evidence>
<evidence type="ECO:0000256" key="6">
    <source>
        <dbReference type="ARBA" id="ARBA00023014"/>
    </source>
</evidence>
<dbReference type="GO" id="GO:0032981">
    <property type="term" value="P:mitochondrial respiratory chain complex I assembly"/>
    <property type="evidence" value="ECO:0007669"/>
    <property type="project" value="TreeGrafter"/>
</dbReference>
<keyword evidence="2" id="KW-0479">Metal-binding</keyword>
<keyword evidence="4" id="KW-0067">ATP-binding</keyword>
<dbReference type="InterPro" id="IPR027417">
    <property type="entry name" value="P-loop_NTPase"/>
</dbReference>
<dbReference type="OrthoDB" id="1741334at2759"/>
<evidence type="ECO:0000313" key="10">
    <source>
        <dbReference type="Proteomes" id="UP000070412"/>
    </source>
</evidence>
<evidence type="ECO:0000256" key="4">
    <source>
        <dbReference type="ARBA" id="ARBA00022840"/>
    </source>
</evidence>
<evidence type="ECO:0000313" key="8">
    <source>
        <dbReference type="EMBL" id="KAF7487720.1"/>
    </source>
</evidence>
<keyword evidence="1" id="KW-0004">4Fe-4S</keyword>
<dbReference type="AlphaFoldDB" id="A0A834R030"/>
<dbReference type="GO" id="GO:0051539">
    <property type="term" value="F:4 iron, 4 sulfur cluster binding"/>
    <property type="evidence" value="ECO:0007669"/>
    <property type="project" value="UniProtKB-KW"/>
</dbReference>
<dbReference type="SUPFAM" id="SSF52540">
    <property type="entry name" value="P-loop containing nucleoside triphosphate hydrolases"/>
    <property type="match status" value="1"/>
</dbReference>
<evidence type="ECO:0000256" key="5">
    <source>
        <dbReference type="ARBA" id="ARBA00023004"/>
    </source>
</evidence>
<evidence type="ECO:0000313" key="9">
    <source>
        <dbReference type="EnsemblMetazoa" id="KAF7487720.1"/>
    </source>
</evidence>
<dbReference type="InterPro" id="IPR033756">
    <property type="entry name" value="YlxH/NBP35"/>
</dbReference>
<evidence type="ECO:0000256" key="3">
    <source>
        <dbReference type="ARBA" id="ARBA00022741"/>
    </source>
</evidence>
<keyword evidence="3" id="KW-0547">Nucleotide-binding</keyword>
<reference evidence="8" key="2">
    <citation type="submission" date="2020-01" db="EMBL/GenBank/DDBJ databases">
        <authorList>
            <person name="Korhonen P.K.K."/>
            <person name="Guangxu M.G."/>
            <person name="Wang T.W."/>
            <person name="Stroehlein A.J.S."/>
            <person name="Young N.D."/>
            <person name="Ang C.-S.A."/>
            <person name="Fernando D.W.F."/>
            <person name="Lu H.L."/>
            <person name="Taylor S.T."/>
            <person name="Ehtesham M.E.M."/>
            <person name="Najaraj S.H.N."/>
            <person name="Harsha G.H.G."/>
            <person name="Madugundu A.M."/>
            <person name="Renuse S.R."/>
            <person name="Holt D.H."/>
            <person name="Pandey A.P."/>
            <person name="Papenfuss A.P."/>
            <person name="Gasser R.B.G."/>
            <person name="Fischer K.F."/>
        </authorList>
    </citation>
    <scope>NUCLEOTIDE SEQUENCE</scope>
    <source>
        <strain evidence="8">SSS_KF_BRIS2020</strain>
    </source>
</reference>
<dbReference type="CDD" id="cd02037">
    <property type="entry name" value="Mrp_NBP35"/>
    <property type="match status" value="1"/>
</dbReference>
<dbReference type="GO" id="GO:0005524">
    <property type="term" value="F:ATP binding"/>
    <property type="evidence" value="ECO:0007669"/>
    <property type="project" value="UniProtKB-KW"/>
</dbReference>
<protein>
    <submittedName>
        <fullName evidence="8">Iron-sulfur protein NUBPL</fullName>
    </submittedName>
</protein>
<dbReference type="Gene3D" id="3.40.50.300">
    <property type="entry name" value="P-loop containing nucleotide triphosphate hydrolases"/>
    <property type="match status" value="1"/>
</dbReference>
<evidence type="ECO:0000256" key="7">
    <source>
        <dbReference type="ARBA" id="ARBA00024036"/>
    </source>
</evidence>
<name>A0A834R030_SARSC</name>
<dbReference type="FunFam" id="3.40.50.300:FF:001278">
    <property type="entry name" value="Iron-sulfur cluster carrier protein"/>
    <property type="match status" value="1"/>
</dbReference>
<dbReference type="Pfam" id="PF10609">
    <property type="entry name" value="ParA"/>
    <property type="match status" value="1"/>
</dbReference>
<dbReference type="EMBL" id="WVUK01000066">
    <property type="protein sequence ID" value="KAF7487720.1"/>
    <property type="molecule type" value="Genomic_DNA"/>
</dbReference>
<dbReference type="GO" id="GO:0046872">
    <property type="term" value="F:metal ion binding"/>
    <property type="evidence" value="ECO:0007669"/>
    <property type="project" value="UniProtKB-KW"/>
</dbReference>
<dbReference type="PANTHER" id="PTHR42961:SF2">
    <property type="entry name" value="IRON-SULFUR PROTEIN NUBPL"/>
    <property type="match status" value="1"/>
</dbReference>
<dbReference type="InterPro" id="IPR019591">
    <property type="entry name" value="Mrp/NBP35_ATP-bd"/>
</dbReference>
<accession>A0A834R030</accession>
<dbReference type="GO" id="GO:0005739">
    <property type="term" value="C:mitochondrion"/>
    <property type="evidence" value="ECO:0007669"/>
    <property type="project" value="TreeGrafter"/>
</dbReference>
<organism evidence="8">
    <name type="scientific">Sarcoptes scabiei</name>
    <name type="common">Itch mite</name>
    <name type="synonym">Acarus scabiei</name>
    <dbReference type="NCBI Taxonomy" id="52283"/>
    <lineage>
        <taxon>Eukaryota</taxon>
        <taxon>Metazoa</taxon>
        <taxon>Ecdysozoa</taxon>
        <taxon>Arthropoda</taxon>
        <taxon>Chelicerata</taxon>
        <taxon>Arachnida</taxon>
        <taxon>Acari</taxon>
        <taxon>Acariformes</taxon>
        <taxon>Sarcoptiformes</taxon>
        <taxon>Astigmata</taxon>
        <taxon>Psoroptidia</taxon>
        <taxon>Sarcoptoidea</taxon>
        <taxon>Sarcoptidae</taxon>
        <taxon>Sarcoptinae</taxon>
        <taxon>Sarcoptes</taxon>
    </lineage>
</organism>
<keyword evidence="6" id="KW-0411">Iron-sulfur</keyword>